<dbReference type="InterPro" id="IPR042183">
    <property type="entry name" value="MmgE/PrpD_sf_1"/>
</dbReference>
<protein>
    <recommendedName>
        <fullName evidence="5">MmgE/PrpD family protein</fullName>
    </recommendedName>
</protein>
<organism evidence="4">
    <name type="scientific">marine sediment metagenome</name>
    <dbReference type="NCBI Taxonomy" id="412755"/>
    <lineage>
        <taxon>unclassified sequences</taxon>
        <taxon>metagenomes</taxon>
        <taxon>ecological metagenomes</taxon>
    </lineage>
</organism>
<feature type="domain" description="MmgE/PrpD N-terminal" evidence="2">
    <location>
        <begin position="9"/>
        <end position="108"/>
    </location>
</feature>
<dbReference type="InterPro" id="IPR036148">
    <property type="entry name" value="MmgE/PrpD_sf"/>
</dbReference>
<dbReference type="Pfam" id="PF03972">
    <property type="entry name" value="MmgE_PrpD_N"/>
    <property type="match status" value="1"/>
</dbReference>
<accession>X0SW87</accession>
<dbReference type="PANTHER" id="PTHR16943">
    <property type="entry name" value="2-METHYLCITRATE DEHYDRATASE-RELATED"/>
    <property type="match status" value="1"/>
</dbReference>
<dbReference type="AlphaFoldDB" id="X0SW87"/>
<sequence length="323" mass="35406">IGSAPEFGSKAVNFIRSAVCGCFGACVVAGKLLGLSADQMANALGIVLSQVGGTRQVVVDSAMTKRFQPAFAAKAGVLSALLSASGIGGCKEVFEGTYGYFNIYWEGAYLREELTRDLGHHFEGVNSSFKPYACCRYTHGAIEATLQCVDKYGVSAEAVEKVVVHVPIQKFFDVVSRPFAIRNDPTIDGQFSIPYTVASALLDGPVFLGSFEVETVKEERRKRLAERVEVLMDKPVKDKRSLGPVIVDIHTFDGKLYSHKVEDFKGSPGNPMSRENCIEKFMRCSRYVGSPFPEEKLKECINKVYDLDRLEDATGIMRLLAKA</sequence>
<dbReference type="GO" id="GO:0016829">
    <property type="term" value="F:lyase activity"/>
    <property type="evidence" value="ECO:0007669"/>
    <property type="project" value="InterPro"/>
</dbReference>
<evidence type="ECO:0000259" key="2">
    <source>
        <dbReference type="Pfam" id="PF03972"/>
    </source>
</evidence>
<dbReference type="InterPro" id="IPR045336">
    <property type="entry name" value="MmgE_PrpD_N"/>
</dbReference>
<evidence type="ECO:0000256" key="1">
    <source>
        <dbReference type="ARBA" id="ARBA00006174"/>
    </source>
</evidence>
<proteinExistence type="inferred from homology"/>
<dbReference type="Pfam" id="PF19305">
    <property type="entry name" value="MmgE_PrpD_C"/>
    <property type="match status" value="1"/>
</dbReference>
<name>X0SW87_9ZZZZ</name>
<dbReference type="InterPro" id="IPR005656">
    <property type="entry name" value="MmgE_PrpD"/>
</dbReference>
<reference evidence="4" key="1">
    <citation type="journal article" date="2014" name="Front. Microbiol.">
        <title>High frequency of phylogenetically diverse reductive dehalogenase-homologous genes in deep subseafloor sedimentary metagenomes.</title>
        <authorList>
            <person name="Kawai M."/>
            <person name="Futagami T."/>
            <person name="Toyoda A."/>
            <person name="Takaki Y."/>
            <person name="Nishi S."/>
            <person name="Hori S."/>
            <person name="Arai W."/>
            <person name="Tsubouchi T."/>
            <person name="Morono Y."/>
            <person name="Uchiyama I."/>
            <person name="Ito T."/>
            <person name="Fujiyama A."/>
            <person name="Inagaki F."/>
            <person name="Takami H."/>
        </authorList>
    </citation>
    <scope>NUCLEOTIDE SEQUENCE</scope>
    <source>
        <strain evidence="4">Expedition CK06-06</strain>
    </source>
</reference>
<feature type="non-terminal residue" evidence="4">
    <location>
        <position position="1"/>
    </location>
</feature>
<comment type="caution">
    <text evidence="4">The sequence shown here is derived from an EMBL/GenBank/DDBJ whole genome shotgun (WGS) entry which is preliminary data.</text>
</comment>
<comment type="similarity">
    <text evidence="1">Belongs to the PrpD family.</text>
</comment>
<evidence type="ECO:0000259" key="3">
    <source>
        <dbReference type="Pfam" id="PF19305"/>
    </source>
</evidence>
<feature type="domain" description="MmgE/PrpD C-terminal" evidence="3">
    <location>
        <begin position="132"/>
        <end position="300"/>
    </location>
</feature>
<dbReference type="PANTHER" id="PTHR16943:SF8">
    <property type="entry name" value="2-METHYLCITRATE DEHYDRATASE"/>
    <property type="match status" value="1"/>
</dbReference>
<dbReference type="EMBL" id="BARS01004565">
    <property type="protein sequence ID" value="GAF80187.1"/>
    <property type="molecule type" value="Genomic_DNA"/>
</dbReference>
<dbReference type="InterPro" id="IPR045337">
    <property type="entry name" value="MmgE_PrpD_C"/>
</dbReference>
<dbReference type="Gene3D" id="1.10.4100.10">
    <property type="entry name" value="2-methylcitrate dehydratase PrpD"/>
    <property type="match status" value="1"/>
</dbReference>
<dbReference type="SUPFAM" id="SSF103378">
    <property type="entry name" value="2-methylcitrate dehydratase PrpD"/>
    <property type="match status" value="1"/>
</dbReference>
<gene>
    <name evidence="4" type="ORF">S01H1_08925</name>
</gene>
<evidence type="ECO:0008006" key="5">
    <source>
        <dbReference type="Google" id="ProtNLM"/>
    </source>
</evidence>
<evidence type="ECO:0000313" key="4">
    <source>
        <dbReference type="EMBL" id="GAF80187.1"/>
    </source>
</evidence>